<comment type="caution">
    <text evidence="1">The sequence shown here is derived from an EMBL/GenBank/DDBJ whole genome shotgun (WGS) entry which is preliminary data.</text>
</comment>
<dbReference type="AlphaFoldDB" id="X1RPP8"/>
<feature type="non-terminal residue" evidence="1">
    <location>
        <position position="1"/>
    </location>
</feature>
<gene>
    <name evidence="1" type="ORF">S12H4_24902</name>
</gene>
<protein>
    <submittedName>
        <fullName evidence="1">Uncharacterized protein</fullName>
    </submittedName>
</protein>
<name>X1RPP8_9ZZZZ</name>
<reference evidence="1" key="1">
    <citation type="journal article" date="2014" name="Front. Microbiol.">
        <title>High frequency of phylogenetically diverse reductive dehalogenase-homologous genes in deep subseafloor sedimentary metagenomes.</title>
        <authorList>
            <person name="Kawai M."/>
            <person name="Futagami T."/>
            <person name="Toyoda A."/>
            <person name="Takaki Y."/>
            <person name="Nishi S."/>
            <person name="Hori S."/>
            <person name="Arai W."/>
            <person name="Tsubouchi T."/>
            <person name="Morono Y."/>
            <person name="Uchiyama I."/>
            <person name="Ito T."/>
            <person name="Fujiyama A."/>
            <person name="Inagaki F."/>
            <person name="Takami H."/>
        </authorList>
    </citation>
    <scope>NUCLEOTIDE SEQUENCE</scope>
    <source>
        <strain evidence="1">Expedition CK06-06</strain>
    </source>
</reference>
<evidence type="ECO:0000313" key="1">
    <source>
        <dbReference type="EMBL" id="GAI82628.1"/>
    </source>
</evidence>
<proteinExistence type="predicted"/>
<accession>X1RPP8</accession>
<dbReference type="EMBL" id="BARW01013692">
    <property type="protein sequence ID" value="GAI82628.1"/>
    <property type="molecule type" value="Genomic_DNA"/>
</dbReference>
<sequence>PGVFADCVKALVTYQLDKNKRGLAERWLLGEDLQDEELSELGINSVVEEDDVCLAMIKIITENLDRVLILYFDELESPYRMHGEIAEQKLLEILKRLYNEVKSLVIVVAVLKEIWPRILEIADDPLR</sequence>
<organism evidence="1">
    <name type="scientific">marine sediment metagenome</name>
    <dbReference type="NCBI Taxonomy" id="412755"/>
    <lineage>
        <taxon>unclassified sequences</taxon>
        <taxon>metagenomes</taxon>
        <taxon>ecological metagenomes</taxon>
    </lineage>
</organism>
<feature type="non-terminal residue" evidence="1">
    <location>
        <position position="127"/>
    </location>
</feature>